<protein>
    <submittedName>
        <fullName evidence="4">Tail protein</fullName>
    </submittedName>
</protein>
<name>A0A0F5YLP4_9CYAN</name>
<accession>A0A0F5YLP4</accession>
<evidence type="ECO:0000259" key="3">
    <source>
        <dbReference type="Pfam" id="PF17482"/>
    </source>
</evidence>
<dbReference type="RefSeq" id="WP_046276652.1">
    <property type="nucleotide sequence ID" value="NZ_LATL02000229.1"/>
</dbReference>
<dbReference type="PANTHER" id="PTHR35861:SF1">
    <property type="entry name" value="PHAGE TAIL SHEATH PROTEIN"/>
    <property type="match status" value="1"/>
</dbReference>
<dbReference type="InterPro" id="IPR052042">
    <property type="entry name" value="Tail_sheath_structural"/>
</dbReference>
<dbReference type="PATRIC" id="fig|1637645.4.peg.4540"/>
<dbReference type="Gene3D" id="3.40.50.11780">
    <property type="match status" value="2"/>
</dbReference>
<evidence type="ECO:0000313" key="5">
    <source>
        <dbReference type="Proteomes" id="UP000033607"/>
    </source>
</evidence>
<dbReference type="OrthoDB" id="9767864at2"/>
<evidence type="ECO:0000259" key="2">
    <source>
        <dbReference type="Pfam" id="PF04984"/>
    </source>
</evidence>
<dbReference type="AlphaFoldDB" id="A0A0F5YLP4"/>
<dbReference type="InterPro" id="IPR020287">
    <property type="entry name" value="Tail_sheath_C"/>
</dbReference>
<gene>
    <name evidence="4" type="ORF">WN50_01105</name>
</gene>
<feature type="domain" description="Tail sheath protein subtilisin-like" evidence="2">
    <location>
        <begin position="344"/>
        <end position="442"/>
    </location>
</feature>
<dbReference type="Proteomes" id="UP000033607">
    <property type="component" value="Unassembled WGS sequence"/>
</dbReference>
<proteinExistence type="inferred from homology"/>
<comment type="caution">
    <text evidence="4">The sequence shown here is derived from an EMBL/GenBank/DDBJ whole genome shotgun (WGS) entry which is preliminary data.</text>
</comment>
<dbReference type="Pfam" id="PF04984">
    <property type="entry name" value="Phage_sheath_1"/>
    <property type="match status" value="1"/>
</dbReference>
<comment type="similarity">
    <text evidence="1">Belongs to the myoviridae tail sheath protein family.</text>
</comment>
<dbReference type="InterPro" id="IPR035089">
    <property type="entry name" value="Phage_sheath_subtilisin"/>
</dbReference>
<dbReference type="EMBL" id="LATL02000229">
    <property type="protein sequence ID" value="KKD39849.1"/>
    <property type="molecule type" value="Genomic_DNA"/>
</dbReference>
<dbReference type="Pfam" id="PF17482">
    <property type="entry name" value="Phage_sheath_1C"/>
    <property type="match status" value="1"/>
</dbReference>
<evidence type="ECO:0000313" key="4">
    <source>
        <dbReference type="EMBL" id="KKD39849.1"/>
    </source>
</evidence>
<dbReference type="PANTHER" id="PTHR35861">
    <property type="match status" value="1"/>
</dbReference>
<feature type="domain" description="Tail sheath protein C-terminal" evidence="3">
    <location>
        <begin position="447"/>
        <end position="551"/>
    </location>
</feature>
<reference evidence="4 5" key="1">
    <citation type="submission" date="2015-06" db="EMBL/GenBank/DDBJ databases">
        <title>Draft genome assembly of filamentous brackish cyanobacterium Limnoraphis robusta strain CS-951.</title>
        <authorList>
            <person name="Willis A."/>
            <person name="Parks M."/>
            <person name="Burford M.A."/>
        </authorList>
    </citation>
    <scope>NUCLEOTIDE SEQUENCE [LARGE SCALE GENOMIC DNA]</scope>
    <source>
        <strain evidence="4 5">CS-951</strain>
    </source>
</reference>
<organism evidence="4 5">
    <name type="scientific">Limnoraphis robusta CS-951</name>
    <dbReference type="NCBI Taxonomy" id="1637645"/>
    <lineage>
        <taxon>Bacteria</taxon>
        <taxon>Bacillati</taxon>
        <taxon>Cyanobacteriota</taxon>
        <taxon>Cyanophyceae</taxon>
        <taxon>Oscillatoriophycideae</taxon>
        <taxon>Oscillatoriales</taxon>
        <taxon>Sirenicapillariaceae</taxon>
        <taxon>Limnoraphis</taxon>
    </lineage>
</organism>
<sequence>MARLDYFAPGVYVEEIERGSRPIQGVTMNVAGFVGFTEDVRGDAQLFEPQLITDWDQYLECFGKPGSDGFTDFGAYLPFAVRGWFDNGGGRCWVVSIGTQLPQPARQTPQVEENTTITAITTVSQRPSLGFRMKPDQLENGRINVIIEPDDPLPSDNPEEEPFDTGEYFKVTLRQGEDILSTYRHLSMSAEPEAGTFVETAFQESPYLEVEIQATSGMPLSCRPANGFYEIIPPPEVYPVDQLYRKTYGGRKDRTGIQGLFEIDEIAIIACPDLMLAYQQGLLNLEQVHGLMEMMMTNCENSAPSPPFRMVVLDPPPVKVRRGNSPVPPEQSKPQDVAEWLDNFGRRSQFAALYYPWIKVPNPRDNGKGIYVPPCGHMMGIWCQTDETRGVYKAPANVTPRGVISLAYDTNFREQELLNPKGINCVRKFPNRGLQVWGARTLVEPDNTLWRYISVRRLMSYIEKSIELGTQWVVFEPNDQDLWARVERTVNNFLERIWREGALFGSSPQEAFYVKCDGELNPEETMRLGMLYIEVGVRPVRPAEFVVFRVSQWAPNQ</sequence>
<evidence type="ECO:0000256" key="1">
    <source>
        <dbReference type="ARBA" id="ARBA00008005"/>
    </source>
</evidence>